<keyword evidence="2" id="KW-1185">Reference proteome</keyword>
<gene>
    <name evidence="1" type="ORF">RGR602_CH01422</name>
</gene>
<sequence length="70" mass="7664">MLDTPFHPRDLPLFSEDLDVISGVLDVVCKARGLSRNTPEAEHLGALIIQLYRQGAKDSTKLAALAKAYL</sequence>
<evidence type="ECO:0000313" key="2">
    <source>
        <dbReference type="Proteomes" id="UP000031368"/>
    </source>
</evidence>
<dbReference type="Proteomes" id="UP000031368">
    <property type="component" value="Chromosome"/>
</dbReference>
<dbReference type="HOGENOM" id="CLU_193814_1_0_5"/>
<dbReference type="EMBL" id="CP006877">
    <property type="protein sequence ID" value="AJD40778.1"/>
    <property type="molecule type" value="Genomic_DNA"/>
</dbReference>
<organism evidence="1 2">
    <name type="scientific">Rhizobium gallicum bv. gallicum R602sp</name>
    <dbReference type="NCBI Taxonomy" id="1041138"/>
    <lineage>
        <taxon>Bacteria</taxon>
        <taxon>Pseudomonadati</taxon>
        <taxon>Pseudomonadota</taxon>
        <taxon>Alphaproteobacteria</taxon>
        <taxon>Hyphomicrobiales</taxon>
        <taxon>Rhizobiaceae</taxon>
        <taxon>Rhizobium/Agrobacterium group</taxon>
        <taxon>Rhizobium</taxon>
    </lineage>
</organism>
<evidence type="ECO:0000313" key="1">
    <source>
        <dbReference type="EMBL" id="AJD40778.1"/>
    </source>
</evidence>
<accession>A0A0B4X2P0</accession>
<dbReference type="KEGG" id="rga:RGR602_CH01422"/>
<reference evidence="1 2" key="1">
    <citation type="submission" date="2013-11" db="EMBL/GenBank/DDBJ databases">
        <title>Complete genome sequence of Rhizobium gallicum bv. gallicum R602.</title>
        <authorList>
            <person name="Bustos P."/>
            <person name="Santamaria R.I."/>
            <person name="Lozano L."/>
            <person name="Acosta J.L."/>
            <person name="Ormeno-Orrillo E."/>
            <person name="Rogel M.A."/>
            <person name="Romero D."/>
            <person name="Cevallos M.A."/>
            <person name="Martinez-Romero E."/>
            <person name="Gonzalez V."/>
        </authorList>
    </citation>
    <scope>NUCLEOTIDE SEQUENCE [LARGE SCALE GENOMIC DNA]</scope>
    <source>
        <strain evidence="1 2">R602</strain>
    </source>
</reference>
<name>A0A0B4X2P0_9HYPH</name>
<protein>
    <submittedName>
        <fullName evidence="1">Uncharacterized protein</fullName>
    </submittedName>
</protein>
<dbReference type="AlphaFoldDB" id="A0A0B4X2P0"/>
<dbReference type="RefSeq" id="WP_039844526.1">
    <property type="nucleotide sequence ID" value="NZ_CP006877.1"/>
</dbReference>
<proteinExistence type="predicted"/>